<evidence type="ECO:0000256" key="7">
    <source>
        <dbReference type="ARBA" id="ARBA00023180"/>
    </source>
</evidence>
<dbReference type="GO" id="GO:0045954">
    <property type="term" value="P:positive regulation of natural killer cell mediated cytotoxicity"/>
    <property type="evidence" value="ECO:0007669"/>
    <property type="project" value="TreeGrafter"/>
</dbReference>
<keyword evidence="2 8" id="KW-0812">Transmembrane</keyword>
<evidence type="ECO:0000313" key="11">
    <source>
        <dbReference type="RefSeq" id="XP_027450758.1"/>
    </source>
</evidence>
<proteinExistence type="predicted"/>
<dbReference type="SMART" id="SM00034">
    <property type="entry name" value="CLECT"/>
    <property type="match status" value="1"/>
</dbReference>
<organism evidence="10 11">
    <name type="scientific">Zalophus californianus</name>
    <name type="common">California sealion</name>
    <dbReference type="NCBI Taxonomy" id="9704"/>
    <lineage>
        <taxon>Eukaryota</taxon>
        <taxon>Metazoa</taxon>
        <taxon>Chordata</taxon>
        <taxon>Craniata</taxon>
        <taxon>Vertebrata</taxon>
        <taxon>Euteleostomi</taxon>
        <taxon>Mammalia</taxon>
        <taxon>Eutheria</taxon>
        <taxon>Laurasiatheria</taxon>
        <taxon>Carnivora</taxon>
        <taxon>Caniformia</taxon>
        <taxon>Pinnipedia</taxon>
        <taxon>Otariidae</taxon>
        <taxon>Zalophus</taxon>
    </lineage>
</organism>
<keyword evidence="10" id="KW-1185">Reference proteome</keyword>
<dbReference type="PANTHER" id="PTHR22800:SF257">
    <property type="entry name" value="C-TYPE LECTIN DOMAIN-CONTAINING PROTEIN"/>
    <property type="match status" value="1"/>
</dbReference>
<evidence type="ECO:0000256" key="5">
    <source>
        <dbReference type="ARBA" id="ARBA00022989"/>
    </source>
</evidence>
<dbReference type="AlphaFoldDB" id="A0A6J2D8V2"/>
<dbReference type="InterPro" id="IPR001304">
    <property type="entry name" value="C-type_lectin-like"/>
</dbReference>
<feature type="domain" description="C-type lectin" evidence="9">
    <location>
        <begin position="108"/>
        <end position="214"/>
    </location>
</feature>
<dbReference type="PANTHER" id="PTHR22800">
    <property type="entry name" value="C-TYPE LECTIN PROTEINS"/>
    <property type="match status" value="1"/>
</dbReference>
<keyword evidence="7" id="KW-0325">Glycoprotein</keyword>
<dbReference type="CDD" id="cd03593">
    <property type="entry name" value="CLECT_NK_receptors_like"/>
    <property type="match status" value="1"/>
</dbReference>
<reference evidence="11" key="1">
    <citation type="submission" date="2025-08" db="UniProtKB">
        <authorList>
            <consortium name="RefSeq"/>
        </authorList>
    </citation>
    <scope>IDENTIFICATION</scope>
    <source>
        <tissue evidence="11">Blood</tissue>
    </source>
</reference>
<gene>
    <name evidence="11" type="primary">LOC113922727</name>
</gene>
<name>A0A6J2D8V2_ZALCA</name>
<dbReference type="RefSeq" id="XP_027450758.1">
    <property type="nucleotide sequence ID" value="XM_027594957.2"/>
</dbReference>
<keyword evidence="5 8" id="KW-1133">Transmembrane helix</keyword>
<dbReference type="PROSITE" id="PS50041">
    <property type="entry name" value="C_TYPE_LECTIN_2"/>
    <property type="match status" value="1"/>
</dbReference>
<keyword evidence="6 8" id="KW-0472">Membrane</keyword>
<evidence type="ECO:0000256" key="4">
    <source>
        <dbReference type="ARBA" id="ARBA00022968"/>
    </source>
</evidence>
<evidence type="ECO:0000259" key="9">
    <source>
        <dbReference type="PROSITE" id="PS50041"/>
    </source>
</evidence>
<dbReference type="GO" id="GO:0016020">
    <property type="term" value="C:membrane"/>
    <property type="evidence" value="ECO:0007669"/>
    <property type="project" value="UniProtKB-SubCell"/>
</dbReference>
<evidence type="ECO:0000256" key="3">
    <source>
        <dbReference type="ARBA" id="ARBA00022734"/>
    </source>
</evidence>
<evidence type="ECO:0000256" key="2">
    <source>
        <dbReference type="ARBA" id="ARBA00022692"/>
    </source>
</evidence>
<evidence type="ECO:0000313" key="10">
    <source>
        <dbReference type="Proteomes" id="UP000515165"/>
    </source>
</evidence>
<dbReference type="SUPFAM" id="SSF56436">
    <property type="entry name" value="C-type lectin-like"/>
    <property type="match status" value="1"/>
</dbReference>
<dbReference type="InterPro" id="IPR033992">
    <property type="entry name" value="NKR-like_CTLD"/>
</dbReference>
<dbReference type="KEGG" id="zca:113922727"/>
<keyword evidence="4" id="KW-0735">Signal-anchor</keyword>
<dbReference type="Proteomes" id="UP000515165">
    <property type="component" value="Chromosome 9"/>
</dbReference>
<evidence type="ECO:0000256" key="1">
    <source>
        <dbReference type="ARBA" id="ARBA00004606"/>
    </source>
</evidence>
<protein>
    <submittedName>
        <fullName evidence="11">Natural killer cells antigen CD94-like</fullName>
    </submittedName>
</protein>
<evidence type="ECO:0000256" key="6">
    <source>
        <dbReference type="ARBA" id="ARBA00023136"/>
    </source>
</evidence>
<dbReference type="GO" id="GO:0030246">
    <property type="term" value="F:carbohydrate binding"/>
    <property type="evidence" value="ECO:0007669"/>
    <property type="project" value="UniProtKB-KW"/>
</dbReference>
<dbReference type="Gene3D" id="3.10.100.10">
    <property type="entry name" value="Mannose-Binding Protein A, subunit A"/>
    <property type="match status" value="1"/>
</dbReference>
<dbReference type="OrthoDB" id="538816at2759"/>
<sequence length="222" mass="26151">MSEERVTYVNLKLPYSRKQKGERCPMNRRREFPWHIVALSLGVICVIFLLTITGLINMLFQRCSGNTMQDMKDIKDKNASFAEVEGHLILPSITDKDYISLEEKMSCCGRSCYYFSKEEKTWERSKESCQNMRSSLFRIDNKEEQNFIQSKIKYNYWIGLYKVGAKHPWKWLDDTLLSQMVHLQQSLPDIKCGFLNSSNIFSADCSKRFRYICEKEFTGHDN</sequence>
<feature type="transmembrane region" description="Helical" evidence="8">
    <location>
        <begin position="36"/>
        <end position="60"/>
    </location>
</feature>
<evidence type="ECO:0000256" key="8">
    <source>
        <dbReference type="SAM" id="Phobius"/>
    </source>
</evidence>
<accession>A0A6J2D8V2</accession>
<dbReference type="InterPro" id="IPR050919">
    <property type="entry name" value="NKG2/CD94_NK_receptors"/>
</dbReference>
<dbReference type="GeneID" id="113922727"/>
<dbReference type="InterPro" id="IPR016186">
    <property type="entry name" value="C-type_lectin-like/link_sf"/>
</dbReference>
<comment type="subcellular location">
    <subcellularLocation>
        <location evidence="1">Membrane</location>
        <topology evidence="1">Single-pass type II membrane protein</topology>
    </subcellularLocation>
</comment>
<keyword evidence="3" id="KW-0430">Lectin</keyword>
<dbReference type="GO" id="GO:0002223">
    <property type="term" value="P:stimulatory C-type lectin receptor signaling pathway"/>
    <property type="evidence" value="ECO:0007669"/>
    <property type="project" value="TreeGrafter"/>
</dbReference>
<dbReference type="InterPro" id="IPR016187">
    <property type="entry name" value="CTDL_fold"/>
</dbReference>
<dbReference type="Pfam" id="PF00059">
    <property type="entry name" value="Lectin_C"/>
    <property type="match status" value="1"/>
</dbReference>